<organism evidence="1 2">
    <name type="scientific">Phytophthora megakarya</name>
    <dbReference type="NCBI Taxonomy" id="4795"/>
    <lineage>
        <taxon>Eukaryota</taxon>
        <taxon>Sar</taxon>
        <taxon>Stramenopiles</taxon>
        <taxon>Oomycota</taxon>
        <taxon>Peronosporomycetes</taxon>
        <taxon>Peronosporales</taxon>
        <taxon>Peronosporaceae</taxon>
        <taxon>Phytophthora</taxon>
    </lineage>
</organism>
<proteinExistence type="predicted"/>
<sequence length="113" mass="12281">MMKILKLKWIAEPKDPVTIPAIVTNKIDAVTALIRLLKEVGMNLGSVETDDLFDLDLTVIQATNRDLFEELKILVGDVPQITDPVSPPPIDTVDNLTAPSYYASAAEDGSDTS</sequence>
<comment type="caution">
    <text evidence="1">The sequence shown here is derived from an EMBL/GenBank/DDBJ whole genome shotgun (WGS) entry which is preliminary data.</text>
</comment>
<reference evidence="2" key="1">
    <citation type="submission" date="2017-03" db="EMBL/GenBank/DDBJ databases">
        <title>Phytopthora megakarya and P. palmivora, two closely related causual agents of cacao black pod achieved similar genome size and gene model numbers by different mechanisms.</title>
        <authorList>
            <person name="Ali S."/>
            <person name="Shao J."/>
            <person name="Larry D.J."/>
            <person name="Kronmiller B."/>
            <person name="Shen D."/>
            <person name="Strem M.D."/>
            <person name="Melnick R.L."/>
            <person name="Guiltinan M.J."/>
            <person name="Tyler B.M."/>
            <person name="Meinhardt L.W."/>
            <person name="Bailey B.A."/>
        </authorList>
    </citation>
    <scope>NUCLEOTIDE SEQUENCE [LARGE SCALE GENOMIC DNA]</scope>
    <source>
        <strain evidence="2">zdho120</strain>
    </source>
</reference>
<dbReference type="OrthoDB" id="129427at2759"/>
<dbReference type="AlphaFoldDB" id="A0A225VYW1"/>
<keyword evidence="2" id="KW-1185">Reference proteome</keyword>
<dbReference type="EMBL" id="NBNE01002369">
    <property type="protein sequence ID" value="OWZ10691.1"/>
    <property type="molecule type" value="Genomic_DNA"/>
</dbReference>
<gene>
    <name evidence="1" type="ORF">PHMEG_00016425</name>
</gene>
<evidence type="ECO:0000313" key="1">
    <source>
        <dbReference type="EMBL" id="OWZ10691.1"/>
    </source>
</evidence>
<evidence type="ECO:0000313" key="2">
    <source>
        <dbReference type="Proteomes" id="UP000198211"/>
    </source>
</evidence>
<accession>A0A225VYW1</accession>
<dbReference type="Proteomes" id="UP000198211">
    <property type="component" value="Unassembled WGS sequence"/>
</dbReference>
<protein>
    <submittedName>
        <fullName evidence="1">Uncharacterized protein</fullName>
    </submittedName>
</protein>
<name>A0A225VYW1_9STRA</name>